<dbReference type="InterPro" id="IPR002155">
    <property type="entry name" value="Thiolase"/>
</dbReference>
<evidence type="ECO:0000313" key="2">
    <source>
        <dbReference type="EMBL" id="NKY60505.1"/>
    </source>
</evidence>
<evidence type="ECO:0000259" key="1">
    <source>
        <dbReference type="Pfam" id="PF22691"/>
    </source>
</evidence>
<feature type="domain" description="Thiolase C-terminal" evidence="1">
    <location>
        <begin position="252"/>
        <end position="389"/>
    </location>
</feature>
<accession>A0A846YN68</accession>
<dbReference type="EMBL" id="JAAXOT010000023">
    <property type="protein sequence ID" value="NKY60505.1"/>
    <property type="molecule type" value="Genomic_DNA"/>
</dbReference>
<comment type="caution">
    <text evidence="2">The sequence shown here is derived from an EMBL/GenBank/DDBJ whole genome shotgun (WGS) entry which is preliminary data.</text>
</comment>
<dbReference type="InterPro" id="IPR016039">
    <property type="entry name" value="Thiolase-like"/>
</dbReference>
<name>A0A846YN68_9NOCA</name>
<dbReference type="RefSeq" id="WP_063916116.1">
    <property type="nucleotide sequence ID" value="NZ_JAAXOT010000023.1"/>
</dbReference>
<proteinExistence type="predicted"/>
<dbReference type="Proteomes" id="UP000570678">
    <property type="component" value="Unassembled WGS sequence"/>
</dbReference>
<dbReference type="CDD" id="cd00829">
    <property type="entry name" value="SCP-x_thiolase"/>
    <property type="match status" value="1"/>
</dbReference>
<dbReference type="PANTHER" id="PTHR42870">
    <property type="entry name" value="ACETYL-COA C-ACETYLTRANSFERASE"/>
    <property type="match status" value="1"/>
</dbReference>
<keyword evidence="3" id="KW-1185">Reference proteome</keyword>
<dbReference type="InterPro" id="IPR055140">
    <property type="entry name" value="Thiolase_C_2"/>
</dbReference>
<reference evidence="2 3" key="1">
    <citation type="submission" date="2020-04" db="EMBL/GenBank/DDBJ databases">
        <title>MicrobeNet Type strains.</title>
        <authorList>
            <person name="Nicholson A.C."/>
        </authorList>
    </citation>
    <scope>NUCLEOTIDE SEQUENCE [LARGE SCALE GENOMIC DNA]</scope>
    <source>
        <strain evidence="2 3">JCM 3332</strain>
    </source>
</reference>
<protein>
    <submittedName>
        <fullName evidence="2">Thiolase family protein</fullName>
    </submittedName>
</protein>
<dbReference type="PIRSF" id="PIRSF000429">
    <property type="entry name" value="Ac-CoA_Ac_transf"/>
    <property type="match status" value="1"/>
</dbReference>
<gene>
    <name evidence="2" type="ORF">HGA15_31070</name>
</gene>
<dbReference type="SUPFAM" id="SSF53901">
    <property type="entry name" value="Thiolase-like"/>
    <property type="match status" value="2"/>
</dbReference>
<evidence type="ECO:0000313" key="3">
    <source>
        <dbReference type="Proteomes" id="UP000570678"/>
    </source>
</evidence>
<dbReference type="AlphaFoldDB" id="A0A846YN68"/>
<dbReference type="PANTHER" id="PTHR42870:SF1">
    <property type="entry name" value="NON-SPECIFIC LIPID-TRANSFER PROTEIN-LIKE 2"/>
    <property type="match status" value="1"/>
</dbReference>
<dbReference type="GO" id="GO:0016747">
    <property type="term" value="F:acyltransferase activity, transferring groups other than amino-acyl groups"/>
    <property type="evidence" value="ECO:0007669"/>
    <property type="project" value="InterPro"/>
</dbReference>
<sequence>MTALKDTVAISGIGRSPYARDRGTTELSMVTDAVVEAIRDSGLPREAIDGIVGSGVMTGGVDTATVVSALGLPNITFWASAKPPIVNALMSAVHAVAAGTCRAVVVYHSMYRLGAGPFRERAAFGLPDGRASTGDGHTDSEPWGMFGSTGYAAWASRYLTEFGRTREDLSLIPLNGRRNAADNPGAVMRTPMSREDYFGARMIREPLCLYDMDVPIDGADAFVITAADLAADLPTVPVLVHALAMGMTAHPQEHLTADLRDTGQQMTAAALRARSDLWIDDVDVFLPYDGFSIITLRAFESYGFCADGEAGDFLRDNWDTGEDRILLRGRVPVNPHGGSLSEGGSQGAGHLREAVVQLRGDAGSRQVDGAASAMLTPGGFFFNAQGVVLRREAPLPG</sequence>
<dbReference type="Gene3D" id="3.40.47.10">
    <property type="match status" value="1"/>
</dbReference>
<dbReference type="Pfam" id="PF22691">
    <property type="entry name" value="Thiolase_C_1"/>
    <property type="match status" value="1"/>
</dbReference>
<organism evidence="2 3">
    <name type="scientific">Nocardia flavorosea</name>
    <dbReference type="NCBI Taxonomy" id="53429"/>
    <lineage>
        <taxon>Bacteria</taxon>
        <taxon>Bacillati</taxon>
        <taxon>Actinomycetota</taxon>
        <taxon>Actinomycetes</taxon>
        <taxon>Mycobacteriales</taxon>
        <taxon>Nocardiaceae</taxon>
        <taxon>Nocardia</taxon>
    </lineage>
</organism>